<feature type="region of interest" description="Disordered" evidence="1">
    <location>
        <begin position="1018"/>
        <end position="1183"/>
    </location>
</feature>
<gene>
    <name evidence="3" type="ORF">CPB83DRAFT_894656</name>
</gene>
<feature type="region of interest" description="Disordered" evidence="1">
    <location>
        <begin position="347"/>
        <end position="371"/>
    </location>
</feature>
<feature type="compositionally biased region" description="Low complexity" evidence="1">
    <location>
        <begin position="1065"/>
        <end position="1087"/>
    </location>
</feature>
<feature type="region of interest" description="Disordered" evidence="1">
    <location>
        <begin position="1191"/>
        <end position="1210"/>
    </location>
</feature>
<feature type="compositionally biased region" description="Pro residues" evidence="1">
    <location>
        <begin position="305"/>
        <end position="320"/>
    </location>
</feature>
<proteinExistence type="predicted"/>
<dbReference type="Pfam" id="PF03370">
    <property type="entry name" value="CBM_21"/>
    <property type="match status" value="1"/>
</dbReference>
<feature type="region of interest" description="Disordered" evidence="1">
    <location>
        <begin position="765"/>
        <end position="809"/>
    </location>
</feature>
<dbReference type="EMBL" id="MU157855">
    <property type="protein sequence ID" value="KAF9528179.1"/>
    <property type="molecule type" value="Genomic_DNA"/>
</dbReference>
<feature type="compositionally biased region" description="Low complexity" evidence="1">
    <location>
        <begin position="39"/>
        <end position="50"/>
    </location>
</feature>
<feature type="region of interest" description="Disordered" evidence="1">
    <location>
        <begin position="975"/>
        <end position="1006"/>
    </location>
</feature>
<feature type="domain" description="CBM21" evidence="2">
    <location>
        <begin position="445"/>
        <end position="625"/>
    </location>
</feature>
<feature type="compositionally biased region" description="Low complexity" evidence="1">
    <location>
        <begin position="292"/>
        <end position="304"/>
    </location>
</feature>
<feature type="compositionally biased region" description="Low complexity" evidence="1">
    <location>
        <begin position="1103"/>
        <end position="1114"/>
    </location>
</feature>
<keyword evidence="4" id="KW-1185">Reference proteome</keyword>
<protein>
    <recommendedName>
        <fullName evidence="2">CBM21 domain-containing protein</fullName>
    </recommendedName>
</protein>
<feature type="region of interest" description="Disordered" evidence="1">
    <location>
        <begin position="1"/>
        <end position="328"/>
    </location>
</feature>
<feature type="compositionally biased region" description="Acidic residues" evidence="1">
    <location>
        <begin position="86"/>
        <end position="96"/>
    </location>
</feature>
<dbReference type="PROSITE" id="PS51159">
    <property type="entry name" value="CBM21"/>
    <property type="match status" value="1"/>
</dbReference>
<name>A0A9P6EFR1_9AGAR</name>
<feature type="compositionally biased region" description="Polar residues" evidence="1">
    <location>
        <begin position="132"/>
        <end position="145"/>
    </location>
</feature>
<dbReference type="GO" id="GO:0005979">
    <property type="term" value="P:regulation of glycogen biosynthetic process"/>
    <property type="evidence" value="ECO:0007669"/>
    <property type="project" value="TreeGrafter"/>
</dbReference>
<dbReference type="Proteomes" id="UP000807306">
    <property type="component" value="Unassembled WGS sequence"/>
</dbReference>
<organism evidence="3 4">
    <name type="scientific">Crepidotus variabilis</name>
    <dbReference type="NCBI Taxonomy" id="179855"/>
    <lineage>
        <taxon>Eukaryota</taxon>
        <taxon>Fungi</taxon>
        <taxon>Dikarya</taxon>
        <taxon>Basidiomycota</taxon>
        <taxon>Agaricomycotina</taxon>
        <taxon>Agaricomycetes</taxon>
        <taxon>Agaricomycetidae</taxon>
        <taxon>Agaricales</taxon>
        <taxon>Agaricineae</taxon>
        <taxon>Crepidotaceae</taxon>
        <taxon>Crepidotus</taxon>
    </lineage>
</organism>
<reference evidence="3" key="1">
    <citation type="submission" date="2020-11" db="EMBL/GenBank/DDBJ databases">
        <authorList>
            <consortium name="DOE Joint Genome Institute"/>
            <person name="Ahrendt S."/>
            <person name="Riley R."/>
            <person name="Andreopoulos W."/>
            <person name="Labutti K."/>
            <person name="Pangilinan J."/>
            <person name="Ruiz-Duenas F.J."/>
            <person name="Barrasa J.M."/>
            <person name="Sanchez-Garcia M."/>
            <person name="Camarero S."/>
            <person name="Miyauchi S."/>
            <person name="Serrano A."/>
            <person name="Linde D."/>
            <person name="Babiker R."/>
            <person name="Drula E."/>
            <person name="Ayuso-Fernandez I."/>
            <person name="Pacheco R."/>
            <person name="Padilla G."/>
            <person name="Ferreira P."/>
            <person name="Barriuso J."/>
            <person name="Kellner H."/>
            <person name="Castanera R."/>
            <person name="Alfaro M."/>
            <person name="Ramirez L."/>
            <person name="Pisabarro A.G."/>
            <person name="Kuo A."/>
            <person name="Tritt A."/>
            <person name="Lipzen A."/>
            <person name="He G."/>
            <person name="Yan M."/>
            <person name="Ng V."/>
            <person name="Cullen D."/>
            <person name="Martin F."/>
            <person name="Rosso M.-N."/>
            <person name="Henrissat B."/>
            <person name="Hibbett D."/>
            <person name="Martinez A.T."/>
            <person name="Grigoriev I.V."/>
        </authorList>
    </citation>
    <scope>NUCLEOTIDE SEQUENCE</scope>
    <source>
        <strain evidence="3">CBS 506.95</strain>
    </source>
</reference>
<dbReference type="GO" id="GO:0000164">
    <property type="term" value="C:protein phosphatase type 1 complex"/>
    <property type="evidence" value="ECO:0007669"/>
    <property type="project" value="TreeGrafter"/>
</dbReference>
<evidence type="ECO:0000256" key="1">
    <source>
        <dbReference type="SAM" id="MobiDB-lite"/>
    </source>
</evidence>
<dbReference type="InterPro" id="IPR050782">
    <property type="entry name" value="PP1_regulatory_subunit_3"/>
</dbReference>
<feature type="compositionally biased region" description="Polar residues" evidence="1">
    <location>
        <begin position="1129"/>
        <end position="1150"/>
    </location>
</feature>
<dbReference type="OrthoDB" id="1881at2759"/>
<dbReference type="GO" id="GO:2001069">
    <property type="term" value="F:glycogen binding"/>
    <property type="evidence" value="ECO:0007669"/>
    <property type="project" value="TreeGrafter"/>
</dbReference>
<dbReference type="InterPro" id="IPR005036">
    <property type="entry name" value="CBM21_dom"/>
</dbReference>
<accession>A0A9P6EFR1</accession>
<evidence type="ECO:0000259" key="2">
    <source>
        <dbReference type="PROSITE" id="PS51159"/>
    </source>
</evidence>
<feature type="region of interest" description="Disordered" evidence="1">
    <location>
        <begin position="686"/>
        <end position="720"/>
    </location>
</feature>
<dbReference type="Gene3D" id="2.60.40.2440">
    <property type="entry name" value="Carbohydrate binding type-21 domain"/>
    <property type="match status" value="1"/>
</dbReference>
<feature type="compositionally biased region" description="Polar residues" evidence="1">
    <location>
        <begin position="191"/>
        <end position="206"/>
    </location>
</feature>
<feature type="compositionally biased region" description="Pro residues" evidence="1">
    <location>
        <begin position="163"/>
        <end position="175"/>
    </location>
</feature>
<feature type="compositionally biased region" description="Polar residues" evidence="1">
    <location>
        <begin position="856"/>
        <end position="867"/>
    </location>
</feature>
<feature type="compositionally biased region" description="Polar residues" evidence="1">
    <location>
        <begin position="1173"/>
        <end position="1183"/>
    </location>
</feature>
<dbReference type="GO" id="GO:0008157">
    <property type="term" value="F:protein phosphatase 1 binding"/>
    <property type="evidence" value="ECO:0007669"/>
    <property type="project" value="TreeGrafter"/>
</dbReference>
<dbReference type="InterPro" id="IPR038175">
    <property type="entry name" value="CBM21_dom_sf"/>
</dbReference>
<feature type="compositionally biased region" description="Low complexity" evidence="1">
    <location>
        <begin position="772"/>
        <end position="800"/>
    </location>
</feature>
<feature type="region of interest" description="Disordered" evidence="1">
    <location>
        <begin position="1226"/>
        <end position="1247"/>
    </location>
</feature>
<sequence>MPYSTPGTTTTTVIAPENVPFPSQGQGRAGHRRSFSHITAPPSLATTSTTGAFSSLGSLPTRRRSAPSTPMLGTPNRKATFQLGRDDDDDSPDESIDDVRPRLTIKTHNIHDDDDDQHAHLNLPPLRLKTKPISSFDNMATRSRSSPPPPQIMVHASHTQSPVPFPRSSPLPSPQPVSGTSFLPFPHGKRSPTTSESRYQGLSQPASPRPIRPSVSRTSSHPIILSTGKPLKSSLKSSSSSPNIPFPPQSLVPSIMFPQLHQPQPSHHQRARSAPSTPHLGSIADPMESAVPSMSSGTSESDPSSSPPLSPSPSPSPPPSKNVHFPSQEEGGLTTVKLFNRTAKPASLLRIGDETETETEGENSSAPTGFGWGAAGRWGGYAAVAGRGSASPFPKVSVPSPMGTNKVVLGDVKEEAKETNAEEIRFEIDMNNSSPIPARGAERAEGNVYFESLGFVCEAGTDKPAKPLTLTGTLLVRNVTFQKTVAVRFTLDDWHTTNDVVAKHEKSLTSLPERFLLASLPLADNAGSEAEKRREVVCRPFGFEDDVTQRPDQLSSDPMWDRFRFEVSLANYESTLESRTMFFVGRYTAGMPLPPSAMHDRVDGTVTPPPEEWWDNNCGSNYRISFSKRVVVDRRKEEEEERKKREAAAAPSVLPMMPVSAVPPSIAAGYRRNVAYSAPPVFSPSKPYPAPPQISSSNSFPAPSPSPQQRQQAQEHQAALTQSTLARLKKLNLRNYAAPAGSGYTGSPVTAASFAAASINRGAGDDHARALSTSSTSSTDSTSSNFSTATNSTNTSTDSTPLHTPTQGYAGVDDDSVLFKGVKDNHDVNVNVLGDEEDSISSRRVGFASEEDDLTESSAQSTPTFRGSTRLPARWGNLGSGPAAASPPAMEDGFPANGLTSRSFNLGSPPSMGAEVVSPTLPSMQPASMNGLMSGTPSSQVVMEMGTSPPFSAMAGMEMAGRGRNVVVGGAKDNEDSGFWPWGSFTSTKVEKKAPVTDEESEKELSAPVASLLEGIKERNMSPPPTVPTHAKVGSGPPVGMSLSSNTASNPLAPPQRRKGHGHQSSTSFTLGGSSSSSPSGSGSESTRNAHQRQGARWKGGVPAQSTQPQAASAWPLSPSHQIRPMSPVNANSSRPLSPVQNIFGQNIGRSSTPPFPGTSSPNKRFFPALPRTDSSSPLRISPVNSNLSISTIPSGFNGPEQPLSPGSTQDDALYQAFVRQWCFAQGPTPATSDSTKERKSGNVAAR</sequence>
<evidence type="ECO:0000313" key="4">
    <source>
        <dbReference type="Proteomes" id="UP000807306"/>
    </source>
</evidence>
<dbReference type="PANTHER" id="PTHR12307:SF36">
    <property type="entry name" value="GLYCOGEN-BINDING SUBUNIT 76A"/>
    <property type="match status" value="1"/>
</dbReference>
<feature type="compositionally biased region" description="Low complexity" evidence="1">
    <location>
        <begin position="693"/>
        <end position="719"/>
    </location>
</feature>
<dbReference type="PANTHER" id="PTHR12307">
    <property type="entry name" value="PROTEIN PHOSPHATASE 1 REGULATORY SUBUNIT"/>
    <property type="match status" value="1"/>
</dbReference>
<feature type="region of interest" description="Disordered" evidence="1">
    <location>
        <begin position="834"/>
        <end position="873"/>
    </location>
</feature>
<dbReference type="AlphaFoldDB" id="A0A9P6EFR1"/>
<feature type="compositionally biased region" description="Low complexity" evidence="1">
    <location>
        <begin position="225"/>
        <end position="243"/>
    </location>
</feature>
<evidence type="ECO:0000313" key="3">
    <source>
        <dbReference type="EMBL" id="KAF9528179.1"/>
    </source>
</evidence>
<comment type="caution">
    <text evidence="3">The sequence shown here is derived from an EMBL/GenBank/DDBJ whole genome shotgun (WGS) entry which is preliminary data.</text>
</comment>